<name>W9WKW1_9EURO</name>
<evidence type="ECO:0000313" key="2">
    <source>
        <dbReference type="EMBL" id="EXJ65256.1"/>
    </source>
</evidence>
<dbReference type="HOGENOM" id="CLU_052681_0_0_1"/>
<dbReference type="Gene3D" id="3.40.390.10">
    <property type="entry name" value="Collagenase (Catalytic Domain)"/>
    <property type="match status" value="1"/>
</dbReference>
<dbReference type="AlphaFoldDB" id="W9WKW1"/>
<dbReference type="Proteomes" id="UP000019473">
    <property type="component" value="Unassembled WGS sequence"/>
</dbReference>
<organism evidence="2 3">
    <name type="scientific">Cladophialophora yegresii CBS 114405</name>
    <dbReference type="NCBI Taxonomy" id="1182544"/>
    <lineage>
        <taxon>Eukaryota</taxon>
        <taxon>Fungi</taxon>
        <taxon>Dikarya</taxon>
        <taxon>Ascomycota</taxon>
        <taxon>Pezizomycotina</taxon>
        <taxon>Eurotiomycetes</taxon>
        <taxon>Chaetothyriomycetidae</taxon>
        <taxon>Chaetothyriales</taxon>
        <taxon>Herpotrichiellaceae</taxon>
        <taxon>Cladophialophora</taxon>
    </lineage>
</organism>
<reference evidence="2 3" key="1">
    <citation type="submission" date="2013-03" db="EMBL/GenBank/DDBJ databases">
        <title>The Genome Sequence of Cladophialophora yegresii CBS 114405.</title>
        <authorList>
            <consortium name="The Broad Institute Genomics Platform"/>
            <person name="Cuomo C."/>
            <person name="de Hoog S."/>
            <person name="Gorbushina A."/>
            <person name="Walker B."/>
            <person name="Young S.K."/>
            <person name="Zeng Q."/>
            <person name="Gargeya S."/>
            <person name="Fitzgerald M."/>
            <person name="Haas B."/>
            <person name="Abouelleil A."/>
            <person name="Allen A.W."/>
            <person name="Alvarado L."/>
            <person name="Arachchi H.M."/>
            <person name="Berlin A.M."/>
            <person name="Chapman S.B."/>
            <person name="Gainer-Dewar J."/>
            <person name="Goldberg J."/>
            <person name="Griggs A."/>
            <person name="Gujja S."/>
            <person name="Hansen M."/>
            <person name="Howarth C."/>
            <person name="Imamovic A."/>
            <person name="Ireland A."/>
            <person name="Larimer J."/>
            <person name="McCowan C."/>
            <person name="Murphy C."/>
            <person name="Pearson M."/>
            <person name="Poon T.W."/>
            <person name="Priest M."/>
            <person name="Roberts A."/>
            <person name="Saif S."/>
            <person name="Shea T."/>
            <person name="Sisk P."/>
            <person name="Sykes S."/>
            <person name="Wortman J."/>
            <person name="Nusbaum C."/>
            <person name="Birren B."/>
        </authorList>
    </citation>
    <scope>NUCLEOTIDE SEQUENCE [LARGE SCALE GENOMIC DNA]</scope>
    <source>
        <strain evidence="2 3">CBS 114405</strain>
    </source>
</reference>
<dbReference type="GeneID" id="19176208"/>
<dbReference type="VEuPathDB" id="FungiDB:A1O7_01597"/>
<evidence type="ECO:0000313" key="3">
    <source>
        <dbReference type="Proteomes" id="UP000019473"/>
    </source>
</evidence>
<feature type="chain" id="PRO_5004934469" description="Lysine-specific metallo-endopeptidase domain-containing protein" evidence="1">
    <location>
        <begin position="21"/>
        <end position="328"/>
    </location>
</feature>
<feature type="signal peptide" evidence="1">
    <location>
        <begin position="1"/>
        <end position="20"/>
    </location>
</feature>
<evidence type="ECO:0000256" key="1">
    <source>
        <dbReference type="SAM" id="SignalP"/>
    </source>
</evidence>
<dbReference type="RefSeq" id="XP_007753823.1">
    <property type="nucleotide sequence ID" value="XM_007755633.1"/>
</dbReference>
<evidence type="ECO:0008006" key="4">
    <source>
        <dbReference type="Google" id="ProtNLM"/>
    </source>
</evidence>
<accession>W9WKW1</accession>
<keyword evidence="1" id="KW-0732">Signal</keyword>
<proteinExistence type="predicted"/>
<gene>
    <name evidence="2" type="ORF">A1O7_01597</name>
</gene>
<dbReference type="OrthoDB" id="4129415at2759"/>
<sequence length="328" mass="37308">MLKWLAGLFLLLMTLKPAATVSFRFPQGTDQEAVHEMQQAFADAMTMARFVAITTIPCEENFLRYFTPADFLFVQRVFRTIANIPFNQQFEPRTVGQYLQMLDAYGWLNPKFEQLSIAVGDNPDAGPPSYSRYKKCSDGGLAGVMLYDPRRYGRRGLMSLCPQTFETFYSLRDIEQPPAWALDENGNPEEGFSCSNMLDRDTDYMLSPGAILLHELIHWPYLLQDIPGYSTLIRQYPRNDWSTIWDFTGPSPTDGYGPFNAMAVRNLPVSPATGTSQAIQNADNFVWYAVSKYWSWRCGRQFKRSASPEDGELRGFLARDNDVDGVLP</sequence>
<keyword evidence="3" id="KW-1185">Reference proteome</keyword>
<dbReference type="GO" id="GO:0008237">
    <property type="term" value="F:metallopeptidase activity"/>
    <property type="evidence" value="ECO:0007669"/>
    <property type="project" value="InterPro"/>
</dbReference>
<protein>
    <recommendedName>
        <fullName evidence="4">Lysine-specific metallo-endopeptidase domain-containing protein</fullName>
    </recommendedName>
</protein>
<dbReference type="InterPro" id="IPR024079">
    <property type="entry name" value="MetalloPept_cat_dom_sf"/>
</dbReference>
<comment type="caution">
    <text evidence="2">The sequence shown here is derived from an EMBL/GenBank/DDBJ whole genome shotgun (WGS) entry which is preliminary data.</text>
</comment>
<dbReference type="EMBL" id="AMGW01000001">
    <property type="protein sequence ID" value="EXJ65256.1"/>
    <property type="molecule type" value="Genomic_DNA"/>
</dbReference>